<reference evidence="6 7" key="1">
    <citation type="submission" date="2018-09" db="EMBL/GenBank/DDBJ databases">
        <title>Bacillus saliacetes sp. nov., isolated from Thai shrimp paste (Ka-pi).</title>
        <authorList>
            <person name="Daroonpunt R."/>
            <person name="Tanasupawat S."/>
            <person name="Yiamsombut S."/>
        </authorList>
    </citation>
    <scope>NUCLEOTIDE SEQUENCE [LARGE SCALE GENOMIC DNA]</scope>
    <source>
        <strain evidence="6 7">SKP7-4</strain>
    </source>
</reference>
<dbReference type="FunFam" id="3.40.50.300:FF:000134">
    <property type="entry name" value="Iron-enterobactin ABC transporter ATP-binding protein"/>
    <property type="match status" value="1"/>
</dbReference>
<dbReference type="SMART" id="SM00382">
    <property type="entry name" value="AAA"/>
    <property type="match status" value="1"/>
</dbReference>
<keyword evidence="7" id="KW-1185">Reference proteome</keyword>
<evidence type="ECO:0000313" key="7">
    <source>
        <dbReference type="Proteomes" id="UP000265801"/>
    </source>
</evidence>
<keyword evidence="2" id="KW-0547">Nucleotide-binding</keyword>
<dbReference type="EMBL" id="QXIR01000042">
    <property type="protein sequence ID" value="RIW28613.1"/>
    <property type="molecule type" value="Genomic_DNA"/>
</dbReference>
<evidence type="ECO:0000259" key="5">
    <source>
        <dbReference type="PROSITE" id="PS50893"/>
    </source>
</evidence>
<dbReference type="InterPro" id="IPR003439">
    <property type="entry name" value="ABC_transporter-like_ATP-bd"/>
</dbReference>
<dbReference type="PROSITE" id="PS00211">
    <property type="entry name" value="ABC_TRANSPORTER_1"/>
    <property type="match status" value="1"/>
</dbReference>
<dbReference type="InterPro" id="IPR027417">
    <property type="entry name" value="P-loop_NTPase"/>
</dbReference>
<keyword evidence="1" id="KW-0813">Transport</keyword>
<sequence>MIRIENLTGGYGGRNILNNINMEVESGEFFGILGPNGSGKTTLLKMISGLLGFEAGKVFIDGKGIADYTMKELARQMAVLPQLNTQAFNYNVKDTVSLGRYAHQTGFFKNLSAKDEAIIESVMKQTGIHHYRERTLNELSGGERQRVFLAQALAQEPKILLLDEPTNHLDLSHQKELLDYLKKSTKENGLTVISIFHDLNLAGLYCDRLLLMEEGNVSTVDHPDEVLTEGRISSVYNTKIEKNAHPKVAKPQLYLIPALVQEEEEIWEADQRYLSVTDEMITLTLPKPVKTMSSGVCGAGMRWTSTIVNRHVPETYDCDGYIEDMQNFLLDKGLDPGNTVGMMTAVNLADVSIRKVTEAGLSVFLVVTAGIGSAVDISRNSPQAETKPGTINTWILVNGELSDEAFIQAIVTATEAKVKALQDEGVKDNRTGTFATGTLTDSIVIGATQRGEQIPFSGPVTKAGRLIGKGVYEATREAVVSYKRRKDLMS</sequence>
<dbReference type="AlphaFoldDB" id="A0A3A1QU47"/>
<proteinExistence type="predicted"/>
<gene>
    <name evidence="6" type="ORF">D3H55_21360</name>
</gene>
<evidence type="ECO:0000256" key="4">
    <source>
        <dbReference type="ARBA" id="ARBA00022967"/>
    </source>
</evidence>
<dbReference type="PANTHER" id="PTHR42794:SF1">
    <property type="entry name" value="HEMIN IMPORT ATP-BINDING PROTEIN HMUV"/>
    <property type="match status" value="1"/>
</dbReference>
<dbReference type="CDD" id="cd03214">
    <property type="entry name" value="ABC_Iron-Siderophores_B12_Hemin"/>
    <property type="match status" value="1"/>
</dbReference>
<dbReference type="InterPro" id="IPR003593">
    <property type="entry name" value="AAA+_ATPase"/>
</dbReference>
<dbReference type="Gene3D" id="3.40.50.300">
    <property type="entry name" value="P-loop containing nucleotide triphosphate hydrolases"/>
    <property type="match status" value="1"/>
</dbReference>
<evidence type="ECO:0000256" key="1">
    <source>
        <dbReference type="ARBA" id="ARBA00022448"/>
    </source>
</evidence>
<organism evidence="6 7">
    <name type="scientific">Bacillus salacetis</name>
    <dbReference type="NCBI Taxonomy" id="2315464"/>
    <lineage>
        <taxon>Bacteria</taxon>
        <taxon>Bacillati</taxon>
        <taxon>Bacillota</taxon>
        <taxon>Bacilli</taxon>
        <taxon>Bacillales</taxon>
        <taxon>Bacillaceae</taxon>
        <taxon>Bacillus</taxon>
    </lineage>
</organism>
<accession>A0A3A1QU47</accession>
<dbReference type="GO" id="GO:0016887">
    <property type="term" value="F:ATP hydrolysis activity"/>
    <property type="evidence" value="ECO:0007669"/>
    <property type="project" value="InterPro"/>
</dbReference>
<evidence type="ECO:0000313" key="6">
    <source>
        <dbReference type="EMBL" id="RIW28613.1"/>
    </source>
</evidence>
<name>A0A3A1QU47_9BACI</name>
<dbReference type="Pfam" id="PF01955">
    <property type="entry name" value="CbiZ"/>
    <property type="match status" value="1"/>
</dbReference>
<dbReference type="InterPro" id="IPR017871">
    <property type="entry name" value="ABC_transporter-like_CS"/>
</dbReference>
<dbReference type="Proteomes" id="UP000265801">
    <property type="component" value="Unassembled WGS sequence"/>
</dbReference>
<feature type="domain" description="ABC transporter" evidence="5">
    <location>
        <begin position="2"/>
        <end position="239"/>
    </location>
</feature>
<dbReference type="PANTHER" id="PTHR42794">
    <property type="entry name" value="HEMIN IMPORT ATP-BINDING PROTEIN HMUV"/>
    <property type="match status" value="1"/>
</dbReference>
<dbReference type="GO" id="GO:0005524">
    <property type="term" value="F:ATP binding"/>
    <property type="evidence" value="ECO:0007669"/>
    <property type="project" value="UniProtKB-KW"/>
</dbReference>
<keyword evidence="4" id="KW-1278">Translocase</keyword>
<dbReference type="PROSITE" id="PS50893">
    <property type="entry name" value="ABC_TRANSPORTER_2"/>
    <property type="match status" value="1"/>
</dbReference>
<dbReference type="InterPro" id="IPR002808">
    <property type="entry name" value="AdoCbi_amidolase"/>
</dbReference>
<dbReference type="RefSeq" id="WP_119549340.1">
    <property type="nucleotide sequence ID" value="NZ_QXIR01000042.1"/>
</dbReference>
<dbReference type="Pfam" id="PF00005">
    <property type="entry name" value="ABC_tran"/>
    <property type="match status" value="1"/>
</dbReference>
<protein>
    <submittedName>
        <fullName evidence="6">ATP-binding cassette domain-containing protein</fullName>
    </submittedName>
</protein>
<comment type="caution">
    <text evidence="6">The sequence shown here is derived from an EMBL/GenBank/DDBJ whole genome shotgun (WGS) entry which is preliminary data.</text>
</comment>
<evidence type="ECO:0000256" key="2">
    <source>
        <dbReference type="ARBA" id="ARBA00022741"/>
    </source>
</evidence>
<dbReference type="SUPFAM" id="SSF52540">
    <property type="entry name" value="P-loop containing nucleoside triphosphate hydrolases"/>
    <property type="match status" value="1"/>
</dbReference>
<dbReference type="OrthoDB" id="9787851at2"/>
<keyword evidence="3 6" id="KW-0067">ATP-binding</keyword>
<evidence type="ECO:0000256" key="3">
    <source>
        <dbReference type="ARBA" id="ARBA00022840"/>
    </source>
</evidence>